<accession>A0A1G7JBE0</accession>
<proteinExistence type="predicted"/>
<dbReference type="Proteomes" id="UP000199076">
    <property type="component" value="Unassembled WGS sequence"/>
</dbReference>
<name>A0A1G7JBE0_9EURY</name>
<sequence length="40" mass="4344">MDPEQRPDGPEPIATEFDGTLDRNAVPVQTSTLVFLGVET</sequence>
<reference evidence="3" key="1">
    <citation type="submission" date="2016-10" db="EMBL/GenBank/DDBJ databases">
        <authorList>
            <person name="Varghese N."/>
            <person name="Submissions S."/>
        </authorList>
    </citation>
    <scope>NUCLEOTIDE SEQUENCE [LARGE SCALE GENOMIC DNA]</scope>
    <source>
        <strain evidence="3">IBRC-M 10760</strain>
    </source>
</reference>
<evidence type="ECO:0000256" key="1">
    <source>
        <dbReference type="SAM" id="MobiDB-lite"/>
    </source>
</evidence>
<protein>
    <submittedName>
        <fullName evidence="2">Uncharacterized protein</fullName>
    </submittedName>
</protein>
<organism evidence="2 3">
    <name type="scientific">Halorientalis regularis</name>
    <dbReference type="NCBI Taxonomy" id="660518"/>
    <lineage>
        <taxon>Archaea</taxon>
        <taxon>Methanobacteriati</taxon>
        <taxon>Methanobacteriota</taxon>
        <taxon>Stenosarchaea group</taxon>
        <taxon>Halobacteria</taxon>
        <taxon>Halobacteriales</taxon>
        <taxon>Haloarculaceae</taxon>
        <taxon>Halorientalis</taxon>
    </lineage>
</organism>
<feature type="region of interest" description="Disordered" evidence="1">
    <location>
        <begin position="1"/>
        <end position="20"/>
    </location>
</feature>
<dbReference type="EMBL" id="FNBK01000004">
    <property type="protein sequence ID" value="SDF22272.1"/>
    <property type="molecule type" value="Genomic_DNA"/>
</dbReference>
<dbReference type="RefSeq" id="WP_281187027.1">
    <property type="nucleotide sequence ID" value="NZ_FNBK01000004.1"/>
</dbReference>
<evidence type="ECO:0000313" key="3">
    <source>
        <dbReference type="Proteomes" id="UP000199076"/>
    </source>
</evidence>
<dbReference type="AlphaFoldDB" id="A0A1G7JBE0"/>
<gene>
    <name evidence="2" type="ORF">SAMN05216218_104279</name>
</gene>
<keyword evidence="3" id="KW-1185">Reference proteome</keyword>
<evidence type="ECO:0000313" key="2">
    <source>
        <dbReference type="EMBL" id="SDF22272.1"/>
    </source>
</evidence>